<sequence length="67" mass="8027">MFDDFCGYYYVTLKGTNLSTSKRNVKIKIPKKESIFDVLFFYSIKCSKRYFFEVLIIFVFPFISILL</sequence>
<organism evidence="2 3">
    <name type="scientific">Aquimarina litoralis</name>
    <dbReference type="NCBI Taxonomy" id="584605"/>
    <lineage>
        <taxon>Bacteria</taxon>
        <taxon>Pseudomonadati</taxon>
        <taxon>Bacteroidota</taxon>
        <taxon>Flavobacteriia</taxon>
        <taxon>Flavobacteriales</taxon>
        <taxon>Flavobacteriaceae</taxon>
        <taxon>Aquimarina</taxon>
    </lineage>
</organism>
<keyword evidence="1" id="KW-1133">Transmembrane helix</keyword>
<feature type="transmembrane region" description="Helical" evidence="1">
    <location>
        <begin position="50"/>
        <end position="66"/>
    </location>
</feature>
<accession>A0ABP3TX95</accession>
<evidence type="ECO:0000256" key="1">
    <source>
        <dbReference type="SAM" id="Phobius"/>
    </source>
</evidence>
<reference evidence="3" key="1">
    <citation type="journal article" date="2019" name="Int. J. Syst. Evol. Microbiol.">
        <title>The Global Catalogue of Microorganisms (GCM) 10K type strain sequencing project: providing services to taxonomists for standard genome sequencing and annotation.</title>
        <authorList>
            <consortium name="The Broad Institute Genomics Platform"/>
            <consortium name="The Broad Institute Genome Sequencing Center for Infectious Disease"/>
            <person name="Wu L."/>
            <person name="Ma J."/>
        </authorList>
    </citation>
    <scope>NUCLEOTIDE SEQUENCE [LARGE SCALE GENOMIC DNA]</scope>
    <source>
        <strain evidence="3">JCM 15974</strain>
    </source>
</reference>
<dbReference type="Proteomes" id="UP001501758">
    <property type="component" value="Unassembled WGS sequence"/>
</dbReference>
<keyword evidence="1" id="KW-0472">Membrane</keyword>
<evidence type="ECO:0000313" key="3">
    <source>
        <dbReference type="Proteomes" id="UP001501758"/>
    </source>
</evidence>
<keyword evidence="3" id="KW-1185">Reference proteome</keyword>
<comment type="caution">
    <text evidence="2">The sequence shown here is derived from an EMBL/GenBank/DDBJ whole genome shotgun (WGS) entry which is preliminary data.</text>
</comment>
<dbReference type="EMBL" id="BAAAGE010000002">
    <property type="protein sequence ID" value="GAA0719785.1"/>
    <property type="molecule type" value="Genomic_DNA"/>
</dbReference>
<evidence type="ECO:0000313" key="2">
    <source>
        <dbReference type="EMBL" id="GAA0719785.1"/>
    </source>
</evidence>
<proteinExistence type="predicted"/>
<name>A0ABP3TX95_9FLAO</name>
<protein>
    <submittedName>
        <fullName evidence="2">Uncharacterized protein</fullName>
    </submittedName>
</protein>
<gene>
    <name evidence="2" type="ORF">GCM10009430_19230</name>
</gene>
<keyword evidence="1" id="KW-0812">Transmembrane</keyword>